<dbReference type="InterPro" id="IPR036977">
    <property type="entry name" value="DNA_primase_Znf_CHC2"/>
</dbReference>
<protein>
    <recommendedName>
        <fullName evidence="1">Zinc finger CHC2-type domain-containing protein</fullName>
    </recommendedName>
</protein>
<proteinExistence type="predicted"/>
<sequence>MRTNKRLLRYINIKKFISKYSFEWKQSGNDLVMRCPFHRDRKASFALRFKGERKGNFICYSGNCGKTGDFITFISEMEGISRYDGSICTA</sequence>
<dbReference type="AlphaFoldDB" id="A0A0F9AAD3"/>
<feature type="domain" description="Zinc finger CHC2-type" evidence="1">
    <location>
        <begin position="31"/>
        <end position="90"/>
    </location>
</feature>
<dbReference type="GO" id="GO:0003899">
    <property type="term" value="F:DNA-directed RNA polymerase activity"/>
    <property type="evidence" value="ECO:0007669"/>
    <property type="project" value="InterPro"/>
</dbReference>
<name>A0A0F9AAD3_9ZZZZ</name>
<gene>
    <name evidence="2" type="ORF">LCGC14_2936260</name>
</gene>
<dbReference type="SMART" id="SM00400">
    <property type="entry name" value="ZnF_CHCC"/>
    <property type="match status" value="1"/>
</dbReference>
<dbReference type="GO" id="GO:0006260">
    <property type="term" value="P:DNA replication"/>
    <property type="evidence" value="ECO:0007669"/>
    <property type="project" value="InterPro"/>
</dbReference>
<dbReference type="Pfam" id="PF01807">
    <property type="entry name" value="Zn_ribbon_DnaG"/>
    <property type="match status" value="1"/>
</dbReference>
<dbReference type="EMBL" id="LAZR01058758">
    <property type="protein sequence ID" value="KKK69216.1"/>
    <property type="molecule type" value="Genomic_DNA"/>
</dbReference>
<organism evidence="2">
    <name type="scientific">marine sediment metagenome</name>
    <dbReference type="NCBI Taxonomy" id="412755"/>
    <lineage>
        <taxon>unclassified sequences</taxon>
        <taxon>metagenomes</taxon>
        <taxon>ecological metagenomes</taxon>
    </lineage>
</organism>
<evidence type="ECO:0000313" key="2">
    <source>
        <dbReference type="EMBL" id="KKK69216.1"/>
    </source>
</evidence>
<dbReference type="InterPro" id="IPR002694">
    <property type="entry name" value="Znf_CHC2"/>
</dbReference>
<dbReference type="GO" id="GO:0008270">
    <property type="term" value="F:zinc ion binding"/>
    <property type="evidence" value="ECO:0007669"/>
    <property type="project" value="InterPro"/>
</dbReference>
<reference evidence="2" key="1">
    <citation type="journal article" date="2015" name="Nature">
        <title>Complex archaea that bridge the gap between prokaryotes and eukaryotes.</title>
        <authorList>
            <person name="Spang A."/>
            <person name="Saw J.H."/>
            <person name="Jorgensen S.L."/>
            <person name="Zaremba-Niedzwiedzka K."/>
            <person name="Martijn J."/>
            <person name="Lind A.E."/>
            <person name="van Eijk R."/>
            <person name="Schleper C."/>
            <person name="Guy L."/>
            <person name="Ettema T.J."/>
        </authorList>
    </citation>
    <scope>NUCLEOTIDE SEQUENCE</scope>
</reference>
<dbReference type="SUPFAM" id="SSF57783">
    <property type="entry name" value="Zinc beta-ribbon"/>
    <property type="match status" value="1"/>
</dbReference>
<dbReference type="Gene3D" id="3.90.580.10">
    <property type="entry name" value="Zinc finger, CHC2-type domain"/>
    <property type="match status" value="1"/>
</dbReference>
<comment type="caution">
    <text evidence="2">The sequence shown here is derived from an EMBL/GenBank/DDBJ whole genome shotgun (WGS) entry which is preliminary data.</text>
</comment>
<accession>A0A0F9AAD3</accession>
<dbReference type="GO" id="GO:0003677">
    <property type="term" value="F:DNA binding"/>
    <property type="evidence" value="ECO:0007669"/>
    <property type="project" value="InterPro"/>
</dbReference>
<evidence type="ECO:0000259" key="1">
    <source>
        <dbReference type="SMART" id="SM00400"/>
    </source>
</evidence>